<protein>
    <submittedName>
        <fullName evidence="2">Epoxide hydrolase-like protein</fullName>
    </submittedName>
</protein>
<organism evidence="2 3">
    <name type="scientific">Phyllosticta citricarpa</name>
    <dbReference type="NCBI Taxonomy" id="55181"/>
    <lineage>
        <taxon>Eukaryota</taxon>
        <taxon>Fungi</taxon>
        <taxon>Dikarya</taxon>
        <taxon>Ascomycota</taxon>
        <taxon>Pezizomycotina</taxon>
        <taxon>Dothideomycetes</taxon>
        <taxon>Dothideomycetes incertae sedis</taxon>
        <taxon>Botryosphaeriales</taxon>
        <taxon>Phyllostictaceae</taxon>
        <taxon>Phyllosticta</taxon>
    </lineage>
</organism>
<dbReference type="InterPro" id="IPR023214">
    <property type="entry name" value="HAD_sf"/>
</dbReference>
<dbReference type="Gene3D" id="3.40.50.1000">
    <property type="entry name" value="HAD superfamily/HAD-like"/>
    <property type="match status" value="1"/>
</dbReference>
<feature type="region of interest" description="Disordered" evidence="1">
    <location>
        <begin position="204"/>
        <end position="229"/>
    </location>
</feature>
<evidence type="ECO:0000256" key="1">
    <source>
        <dbReference type="SAM" id="MobiDB-lite"/>
    </source>
</evidence>
<proteinExistence type="predicted"/>
<name>A0ABR1LFA7_9PEZI</name>
<reference evidence="2 3" key="1">
    <citation type="submission" date="2024-04" db="EMBL/GenBank/DDBJ databases">
        <title>Phyllosticta paracitricarpa is synonymous to the EU quarantine fungus P. citricarpa based on phylogenomic analyses.</title>
        <authorList>
            <consortium name="Lawrence Berkeley National Laboratory"/>
            <person name="Van Ingen-Buijs V.A."/>
            <person name="Van Westerhoven A.C."/>
            <person name="Haridas S."/>
            <person name="Skiadas P."/>
            <person name="Martin F."/>
            <person name="Groenewald J.Z."/>
            <person name="Crous P.W."/>
            <person name="Seidl M.F."/>
        </authorList>
    </citation>
    <scope>NUCLEOTIDE SEQUENCE [LARGE SCALE GENOMIC DNA]</scope>
    <source>
        <strain evidence="2 3">CBS 122670</strain>
    </source>
</reference>
<sequence length="355" mass="38860">MSPSSSASSPAPGPTQLKIKALLFDIGGVVVLSPLAAITTYEQHLHLPAGYINSAISAAAPTGAFQRLERGEIQLDDAFFEQFGRDVRNWEVWRRVVANNQKRERREGQPGGKEDLELEKEFEKATSPIDPRALFWTMMRAARHPDPHIYPALLKLIQTGRARAGSSDPRTRDAAFVVGALSNAVVFPPGTRDERGELFDAGVVLRGPSSSSSNDNKPKTETETSQTSPIPPLFDVFLHSAYLGLRKPDPRIYTLAVQRLSLVMQERGLLAPSGMLRPQEVLFLDDIGVNLKGAREVGLRTCKVEIGRTREAVRVLEGAVGVRLLGDGGDDDDDDEEEEEEEEEGKGRGARGSKL</sequence>
<gene>
    <name evidence="2" type="ORF">IWX46DRAFT_329409</name>
</gene>
<dbReference type="Proteomes" id="UP001365128">
    <property type="component" value="Unassembled WGS sequence"/>
</dbReference>
<feature type="compositionally biased region" description="Acidic residues" evidence="1">
    <location>
        <begin position="328"/>
        <end position="344"/>
    </location>
</feature>
<evidence type="ECO:0000313" key="2">
    <source>
        <dbReference type="EMBL" id="KAK7533389.1"/>
    </source>
</evidence>
<comment type="caution">
    <text evidence="2">The sequence shown here is derived from an EMBL/GenBank/DDBJ whole genome shotgun (WGS) entry which is preliminary data.</text>
</comment>
<dbReference type="InterPro" id="IPR036412">
    <property type="entry name" value="HAD-like_sf"/>
</dbReference>
<evidence type="ECO:0000313" key="3">
    <source>
        <dbReference type="Proteomes" id="UP001365128"/>
    </source>
</evidence>
<dbReference type="EMBL" id="JBBPDW010000047">
    <property type="protein sequence ID" value="KAK7533389.1"/>
    <property type="molecule type" value="Genomic_DNA"/>
</dbReference>
<dbReference type="PANTHER" id="PTHR47829:SF1">
    <property type="entry name" value="HAD FAMILY PHOSPHATASE"/>
    <property type="match status" value="1"/>
</dbReference>
<feature type="region of interest" description="Disordered" evidence="1">
    <location>
        <begin position="324"/>
        <end position="355"/>
    </location>
</feature>
<accession>A0ABR1LFA7</accession>
<keyword evidence="3" id="KW-1185">Reference proteome</keyword>
<dbReference type="PANTHER" id="PTHR47829">
    <property type="entry name" value="HYDROLASE, PUTATIVE (AFU_ORTHOLOGUE AFUA_1G12880)-RELATED"/>
    <property type="match status" value="1"/>
</dbReference>
<dbReference type="SUPFAM" id="SSF56784">
    <property type="entry name" value="HAD-like"/>
    <property type="match status" value="1"/>
</dbReference>
<dbReference type="InterPro" id="IPR052898">
    <property type="entry name" value="ACAD10-like"/>
</dbReference>